<organism evidence="1 2">
    <name type="scientific">Sphingobium scionense</name>
    <dbReference type="NCBI Taxonomy" id="1404341"/>
    <lineage>
        <taxon>Bacteria</taxon>
        <taxon>Pseudomonadati</taxon>
        <taxon>Pseudomonadota</taxon>
        <taxon>Alphaproteobacteria</taxon>
        <taxon>Sphingomonadales</taxon>
        <taxon>Sphingomonadaceae</taxon>
        <taxon>Sphingobium</taxon>
    </lineage>
</organism>
<name>A0A7W6PV75_9SPHN</name>
<proteinExistence type="predicted"/>
<dbReference type="EMBL" id="JACIEU010000011">
    <property type="protein sequence ID" value="MBB4149140.1"/>
    <property type="molecule type" value="Genomic_DNA"/>
</dbReference>
<accession>A0A7W6PV75</accession>
<gene>
    <name evidence="1" type="ORF">GGQ90_002929</name>
</gene>
<dbReference type="AlphaFoldDB" id="A0A7W6PV75"/>
<protein>
    <submittedName>
        <fullName evidence="1">Uncharacterized protein</fullName>
    </submittedName>
</protein>
<dbReference type="GO" id="GO:0016788">
    <property type="term" value="F:hydrolase activity, acting on ester bonds"/>
    <property type="evidence" value="ECO:0007669"/>
    <property type="project" value="UniProtKB-ARBA"/>
</dbReference>
<evidence type="ECO:0000313" key="1">
    <source>
        <dbReference type="EMBL" id="MBB4149140.1"/>
    </source>
</evidence>
<comment type="caution">
    <text evidence="1">The sequence shown here is derived from an EMBL/GenBank/DDBJ whole genome shotgun (WGS) entry which is preliminary data.</text>
</comment>
<dbReference type="SUPFAM" id="SSF52266">
    <property type="entry name" value="SGNH hydrolase"/>
    <property type="match status" value="1"/>
</dbReference>
<keyword evidence="2" id="KW-1185">Reference proteome</keyword>
<dbReference type="Proteomes" id="UP000590524">
    <property type="component" value="Unassembled WGS sequence"/>
</dbReference>
<dbReference type="InterPro" id="IPR036514">
    <property type="entry name" value="SGNH_hydro_sf"/>
</dbReference>
<sequence>MPDITDVSRKMRKDIAASVVASIESGEVDISVSADDVTDGTVKVSMTVGERASLDDLSTTVVKIDGDNPGVVILDQVGNEVGFIPMDAVRALILPYVRADTSTARIGPLRTVSVDGVGGLAILDDIGNEVGFIPMDTQPLRLPHMRADTGTLKAGPLTARLVEGVEGIVFVDAVGNGVAAAGSGSDTAPLDEAAVLKKARPANSVITLGHSKTAQNSWQGPFTPSNPGGVARKADVGWLAWADYYLRGSINWLFNAGVGSENDAQILARVANDVIAKDPAWCFVMGGTCNSIHGGMTADQIIALQLGTETEESSGSILGLLQDAGIRTAWLTDPTWYEGHEDITGVNAAANLAKLNRVNRAMLRAPAYKHGLLAFDANAVIIDPLSPIGSAKQYMLQGDDKIHQAPWGARAIGYMMAQRLIAAGFPLMDILIASAADTYGNSSTSRQLLDNPLMTGSGGTNSNPSVISGTIPAGLRLTTGGTWGSGYVTSSTVARSDGYGSDLVITVNNTGADGDTLHVVCPSLATRLTAGDIVEAAMQVDITGMAKVKGHELTCSLSNGSVFPQISTLERDATVNDNAGWGHQFYDQSDLVGGVMKTGKASVPSGTLVDPTLRFKLTFGGAGGTAVVRLSRAQFLKNS</sequence>
<dbReference type="Gene3D" id="3.40.50.1110">
    <property type="entry name" value="SGNH hydrolase"/>
    <property type="match status" value="1"/>
</dbReference>
<dbReference type="RefSeq" id="WP_188082779.1">
    <property type="nucleotide sequence ID" value="NZ_JACIEU010000011.1"/>
</dbReference>
<evidence type="ECO:0000313" key="2">
    <source>
        <dbReference type="Proteomes" id="UP000590524"/>
    </source>
</evidence>
<reference evidence="1 2" key="1">
    <citation type="submission" date="2020-08" db="EMBL/GenBank/DDBJ databases">
        <title>Genomic Encyclopedia of Type Strains, Phase IV (KMG-IV): sequencing the most valuable type-strain genomes for metagenomic binning, comparative biology and taxonomic classification.</title>
        <authorList>
            <person name="Goeker M."/>
        </authorList>
    </citation>
    <scope>NUCLEOTIDE SEQUENCE [LARGE SCALE GENOMIC DNA]</scope>
    <source>
        <strain evidence="1 2">DSM 19371</strain>
    </source>
</reference>